<proteinExistence type="predicted"/>
<dbReference type="AlphaFoldDB" id="A0A1H8J3Z6"/>
<evidence type="ECO:0000256" key="1">
    <source>
        <dbReference type="SAM" id="Phobius"/>
    </source>
</evidence>
<organism evidence="3 4">
    <name type="scientific">Chitinophaga rupis</name>
    <dbReference type="NCBI Taxonomy" id="573321"/>
    <lineage>
        <taxon>Bacteria</taxon>
        <taxon>Pseudomonadati</taxon>
        <taxon>Bacteroidota</taxon>
        <taxon>Chitinophagia</taxon>
        <taxon>Chitinophagales</taxon>
        <taxon>Chitinophagaceae</taxon>
        <taxon>Chitinophaga</taxon>
    </lineage>
</organism>
<feature type="domain" description="DUF58" evidence="2">
    <location>
        <begin position="208"/>
        <end position="373"/>
    </location>
</feature>
<name>A0A1H8J3Z6_9BACT</name>
<dbReference type="PANTHER" id="PTHR33608">
    <property type="entry name" value="BLL2464 PROTEIN"/>
    <property type="match status" value="1"/>
</dbReference>
<dbReference type="RefSeq" id="WP_089920823.1">
    <property type="nucleotide sequence ID" value="NZ_FOBB01000012.1"/>
</dbReference>
<keyword evidence="4" id="KW-1185">Reference proteome</keyword>
<reference evidence="3 4" key="1">
    <citation type="submission" date="2016-10" db="EMBL/GenBank/DDBJ databases">
        <authorList>
            <person name="de Groot N.N."/>
        </authorList>
    </citation>
    <scope>NUCLEOTIDE SEQUENCE [LARGE SCALE GENOMIC DNA]</scope>
    <source>
        <strain evidence="3 4">DSM 21039</strain>
    </source>
</reference>
<dbReference type="Pfam" id="PF01882">
    <property type="entry name" value="DUF58"/>
    <property type="match status" value="1"/>
</dbReference>
<gene>
    <name evidence="3" type="ORF">SAMN04488505_112173</name>
</gene>
<dbReference type="InterPro" id="IPR002881">
    <property type="entry name" value="DUF58"/>
</dbReference>
<dbReference type="OrthoDB" id="845740at2"/>
<dbReference type="PANTHER" id="PTHR33608:SF3">
    <property type="entry name" value="SLR2013 PROTEIN"/>
    <property type="match status" value="1"/>
</dbReference>
<dbReference type="STRING" id="573321.SAMN04488505_112173"/>
<keyword evidence="1" id="KW-0472">Membrane</keyword>
<evidence type="ECO:0000313" key="3">
    <source>
        <dbReference type="EMBL" id="SEN75016.1"/>
    </source>
</evidence>
<keyword evidence="1" id="KW-1133">Transmembrane helix</keyword>
<dbReference type="Proteomes" id="UP000198984">
    <property type="component" value="Unassembled WGS sequence"/>
</dbReference>
<keyword evidence="1" id="KW-0812">Transmembrane</keyword>
<protein>
    <submittedName>
        <fullName evidence="3">Uncharacterized conserved protein, DUF58 family, contains vWF domain</fullName>
    </submittedName>
</protein>
<evidence type="ECO:0000259" key="2">
    <source>
        <dbReference type="Pfam" id="PF01882"/>
    </source>
</evidence>
<sequence>MSIKEIYRAFFFGNRFYLCLGGNVLLFIAAFFFPALYVIAQLVFAVLVVLLLLDISMLFGASKPLQLERSMAARFSNGDDNEVRITVQSSFRFPVSLSVIDELPFQFQLRDHVLKTWLKPGATHVFNFTLRPLERGVYEFGNTNAFAASPFGLVKRRVVFENEQAVKTYPSYLQLRNYELLSFTNRLNELGVHKKRTIGHSMEFDHIKEYSRGDDVRMLNWKATARRGNLMVNTYVEERSQQVYCVIDKGRNMKMPFEGLTLLDYAINATLVFSNVVLQKGDKAGLTTLGAQQVDILPASNKKTHLNKILEMLYAQQTQWQESDYERLSISLRSALSQRSLLILFTNFESTTGMRRQLPYLRRLAKYHLVLVVFFENTALKQITEQEATNVEEVYKQVIAQQFTYEKKLIAKELSQYGIMSLLCTPQQLTIQVINKYLELKARMLI</sequence>
<accession>A0A1H8J3Z6</accession>
<evidence type="ECO:0000313" key="4">
    <source>
        <dbReference type="Proteomes" id="UP000198984"/>
    </source>
</evidence>
<feature type="transmembrane region" description="Helical" evidence="1">
    <location>
        <begin position="12"/>
        <end position="33"/>
    </location>
</feature>
<feature type="transmembrane region" description="Helical" evidence="1">
    <location>
        <begin position="39"/>
        <end position="61"/>
    </location>
</feature>
<dbReference type="EMBL" id="FOBB01000012">
    <property type="protein sequence ID" value="SEN75016.1"/>
    <property type="molecule type" value="Genomic_DNA"/>
</dbReference>